<evidence type="ECO:0000313" key="8">
    <source>
        <dbReference type="Proteomes" id="UP001310022"/>
    </source>
</evidence>
<comment type="function">
    <text evidence="5">Part of the twin-arginine translocation (Tat) system that transports large folded proteins containing a characteristic twin-arginine motif in their signal peptide across membranes.</text>
</comment>
<evidence type="ECO:0000256" key="2">
    <source>
        <dbReference type="ARBA" id="ARBA00022692"/>
    </source>
</evidence>
<dbReference type="RefSeq" id="WP_053406515.1">
    <property type="nucleotide sequence ID" value="NZ_BQKE01000001.1"/>
</dbReference>
<comment type="similarity">
    <text evidence="5">Belongs to the TatC family.</text>
</comment>
<accession>A0AAN4W0Z0</accession>
<dbReference type="PANTHER" id="PTHR30371:SF0">
    <property type="entry name" value="SEC-INDEPENDENT PROTEIN TRANSLOCASE PROTEIN TATC, CHLOROPLASTIC-RELATED"/>
    <property type="match status" value="1"/>
</dbReference>
<keyword evidence="2 5" id="KW-0812">Transmembrane</keyword>
<dbReference type="GO" id="GO:0043953">
    <property type="term" value="P:protein transport by the Tat complex"/>
    <property type="evidence" value="ECO:0007669"/>
    <property type="project" value="UniProtKB-UniRule"/>
</dbReference>
<evidence type="ECO:0000256" key="4">
    <source>
        <dbReference type="ARBA" id="ARBA00023136"/>
    </source>
</evidence>
<feature type="transmembrane region" description="Helical" evidence="5">
    <location>
        <begin position="177"/>
        <end position="205"/>
    </location>
</feature>
<dbReference type="InterPro" id="IPR002033">
    <property type="entry name" value="TatC"/>
</dbReference>
<comment type="subcellular location">
    <subcellularLocation>
        <location evidence="5">Cell membrane</location>
        <topology evidence="5">Multi-pass membrane protein</topology>
    </subcellularLocation>
    <subcellularLocation>
        <location evidence="1">Membrane</location>
        <topology evidence="1">Multi-pass membrane protein</topology>
    </subcellularLocation>
</comment>
<keyword evidence="5" id="KW-0813">Transport</keyword>
<keyword evidence="5" id="KW-1003">Cell membrane</keyword>
<keyword evidence="5" id="KW-0653">Protein transport</keyword>
<reference evidence="7 8" key="1">
    <citation type="submission" date="2021-12" db="EMBL/GenBank/DDBJ databases">
        <title>Genome sequencing of bacteria with rrn-lacking chromosome and rrn-plasmid.</title>
        <authorList>
            <person name="Anda M."/>
            <person name="Iwasaki W."/>
        </authorList>
    </citation>
    <scope>NUCLEOTIDE SEQUENCE [LARGE SCALE GENOMIC DNA]</scope>
    <source>
        <strain evidence="7 8">NBRC 15940</strain>
    </source>
</reference>
<organism evidence="7 8">
    <name type="scientific">Persicobacter diffluens</name>
    <dbReference type="NCBI Taxonomy" id="981"/>
    <lineage>
        <taxon>Bacteria</taxon>
        <taxon>Pseudomonadati</taxon>
        <taxon>Bacteroidota</taxon>
        <taxon>Cytophagia</taxon>
        <taxon>Cytophagales</taxon>
        <taxon>Persicobacteraceae</taxon>
        <taxon>Persicobacter</taxon>
    </lineage>
</organism>
<evidence type="ECO:0000256" key="1">
    <source>
        <dbReference type="ARBA" id="ARBA00004141"/>
    </source>
</evidence>
<keyword evidence="8" id="KW-1185">Reference proteome</keyword>
<comment type="caution">
    <text evidence="7">The sequence shown here is derived from an EMBL/GenBank/DDBJ whole genome shotgun (WGS) entry which is preliminary data.</text>
</comment>
<dbReference type="EMBL" id="BQKE01000001">
    <property type="protein sequence ID" value="GJM62312.1"/>
    <property type="molecule type" value="Genomic_DNA"/>
</dbReference>
<feature type="transmembrane region" description="Helical" evidence="5">
    <location>
        <begin position="217"/>
        <end position="233"/>
    </location>
</feature>
<keyword evidence="4 5" id="KW-0472">Membrane</keyword>
<keyword evidence="3 5" id="KW-1133">Transmembrane helix</keyword>
<comment type="subunit">
    <text evidence="5">Forms a complex with TatA.</text>
</comment>
<dbReference type="Proteomes" id="UP001310022">
    <property type="component" value="Unassembled WGS sequence"/>
</dbReference>
<dbReference type="PRINTS" id="PR01840">
    <property type="entry name" value="TATCFAMILY"/>
</dbReference>
<feature type="transmembrane region" description="Helical" evidence="5">
    <location>
        <begin position="21"/>
        <end position="39"/>
    </location>
</feature>
<dbReference type="HAMAP" id="MF_00902">
    <property type="entry name" value="TatC"/>
    <property type="match status" value="1"/>
</dbReference>
<evidence type="ECO:0000256" key="3">
    <source>
        <dbReference type="ARBA" id="ARBA00022989"/>
    </source>
</evidence>
<dbReference type="NCBIfam" id="TIGR00945">
    <property type="entry name" value="tatC"/>
    <property type="match status" value="1"/>
</dbReference>
<gene>
    <name evidence="5 7" type="primary">tatC</name>
    <name evidence="7" type="ORF">PEDI_28640</name>
</gene>
<evidence type="ECO:0000313" key="7">
    <source>
        <dbReference type="EMBL" id="GJM62312.1"/>
    </source>
</evidence>
<proteinExistence type="inferred from homology"/>
<feature type="region of interest" description="Disordered" evidence="6">
    <location>
        <begin position="271"/>
        <end position="290"/>
    </location>
</feature>
<protein>
    <recommendedName>
        <fullName evidence="5">Sec-independent protein translocase protein TatC</fullName>
    </recommendedName>
</protein>
<evidence type="ECO:0000256" key="6">
    <source>
        <dbReference type="SAM" id="MobiDB-lite"/>
    </source>
</evidence>
<dbReference type="GO" id="GO:0009977">
    <property type="term" value="F:proton motive force dependent protein transmembrane transporter activity"/>
    <property type="evidence" value="ECO:0007669"/>
    <property type="project" value="TreeGrafter"/>
</dbReference>
<dbReference type="AlphaFoldDB" id="A0AAN4W0Z0"/>
<dbReference type="GO" id="GO:0065002">
    <property type="term" value="P:intracellular protein transmembrane transport"/>
    <property type="evidence" value="ECO:0007669"/>
    <property type="project" value="TreeGrafter"/>
</dbReference>
<dbReference type="Pfam" id="PF00902">
    <property type="entry name" value="TatC"/>
    <property type="match status" value="1"/>
</dbReference>
<evidence type="ECO:0000256" key="5">
    <source>
        <dbReference type="HAMAP-Rule" id="MF_00902"/>
    </source>
</evidence>
<feature type="transmembrane region" description="Helical" evidence="5">
    <location>
        <begin position="239"/>
        <end position="259"/>
    </location>
</feature>
<feature type="transmembrane region" description="Helical" evidence="5">
    <location>
        <begin position="135"/>
        <end position="157"/>
    </location>
</feature>
<dbReference type="PANTHER" id="PTHR30371">
    <property type="entry name" value="SEC-INDEPENDENT PROTEIN TRANSLOCASE PROTEIN TATC"/>
    <property type="match status" value="1"/>
</dbReference>
<name>A0AAN4W0Z0_9BACT</name>
<feature type="transmembrane region" description="Helical" evidence="5">
    <location>
        <begin position="93"/>
        <end position="114"/>
    </location>
</feature>
<keyword evidence="5" id="KW-0811">Translocation</keyword>
<sequence length="290" mass="33203">MSIKQEQDMSFLDHLEELRWHLIRAFASIFVFSIIAFLSKNILFHHIILAPSRSDFWTYRMFCELGQYLTGSDAFCIEELPFILQSRQVTGQFMMHVQSSFVVGLIFAFPYAFWEIWRFVAPGLYDEERNAARGAVFFVSLLFALGVMFGYFMVLPISLNFLSNYQLDPTIQNEFDIISYIGTVTMVVLACALMFQLPVVIYFLTKAGIVTPAILEAYRKHAFVAFLVVSAIITPPDVVSQILLSIPLVVLYEISIVIAKRIQKREQSEELVVSKKEPTTYDGPLDQMPD</sequence>
<dbReference type="GO" id="GO:0033281">
    <property type="term" value="C:TAT protein transport complex"/>
    <property type="evidence" value="ECO:0007669"/>
    <property type="project" value="UniProtKB-UniRule"/>
</dbReference>